<reference evidence="1" key="1">
    <citation type="submission" date="2023-10" db="EMBL/GenBank/DDBJ databases">
        <authorList>
            <person name="Rodriguez Cubillos JULIANA M."/>
            <person name="De Vega J."/>
        </authorList>
    </citation>
    <scope>NUCLEOTIDE SEQUENCE</scope>
</reference>
<dbReference type="EMBL" id="CASHSV030000001">
    <property type="protein sequence ID" value="CAJ2627600.1"/>
    <property type="molecule type" value="Genomic_DNA"/>
</dbReference>
<protein>
    <submittedName>
        <fullName evidence="1">Uncharacterized protein</fullName>
    </submittedName>
</protein>
<keyword evidence="2" id="KW-1185">Reference proteome</keyword>
<evidence type="ECO:0000313" key="2">
    <source>
        <dbReference type="Proteomes" id="UP001177021"/>
    </source>
</evidence>
<proteinExistence type="predicted"/>
<gene>
    <name evidence="1" type="ORF">MILVUS5_LOCUS9</name>
</gene>
<comment type="caution">
    <text evidence="1">The sequence shown here is derived from an EMBL/GenBank/DDBJ whole genome shotgun (WGS) entry which is preliminary data.</text>
</comment>
<accession>A0ACB0I6E1</accession>
<dbReference type="Proteomes" id="UP001177021">
    <property type="component" value="Unassembled WGS sequence"/>
</dbReference>
<evidence type="ECO:0000313" key="1">
    <source>
        <dbReference type="EMBL" id="CAJ2627600.1"/>
    </source>
</evidence>
<name>A0ACB0I6E1_TRIPR</name>
<sequence>MRPENSFLMTKFGLPMKSSTAQLLISGWRRWKCRTFLLENERNNLSSTREAFFEVRLSSCPVNNLASKTLQCRDYFIFLVQKFKFALSKGFDPDGDLIKPGIANLTTMLKGETKEIG</sequence>
<organism evidence="1 2">
    <name type="scientific">Trifolium pratense</name>
    <name type="common">Red clover</name>
    <dbReference type="NCBI Taxonomy" id="57577"/>
    <lineage>
        <taxon>Eukaryota</taxon>
        <taxon>Viridiplantae</taxon>
        <taxon>Streptophyta</taxon>
        <taxon>Embryophyta</taxon>
        <taxon>Tracheophyta</taxon>
        <taxon>Spermatophyta</taxon>
        <taxon>Magnoliopsida</taxon>
        <taxon>eudicotyledons</taxon>
        <taxon>Gunneridae</taxon>
        <taxon>Pentapetalae</taxon>
        <taxon>rosids</taxon>
        <taxon>fabids</taxon>
        <taxon>Fabales</taxon>
        <taxon>Fabaceae</taxon>
        <taxon>Papilionoideae</taxon>
        <taxon>50 kb inversion clade</taxon>
        <taxon>NPAAA clade</taxon>
        <taxon>Hologalegina</taxon>
        <taxon>IRL clade</taxon>
        <taxon>Trifolieae</taxon>
        <taxon>Trifolium</taxon>
    </lineage>
</organism>